<feature type="domain" description="HAMP" evidence="1">
    <location>
        <begin position="316"/>
        <end position="369"/>
    </location>
</feature>
<dbReference type="CDD" id="cd18774">
    <property type="entry name" value="PDC2_HK_sensor"/>
    <property type="match status" value="1"/>
</dbReference>
<dbReference type="Gene3D" id="3.30.450.20">
    <property type="entry name" value="PAS domain"/>
    <property type="match status" value="1"/>
</dbReference>
<dbReference type="InterPro" id="IPR003660">
    <property type="entry name" value="HAMP_dom"/>
</dbReference>
<sequence>MRRTPRLGLQGYLTSFFVLAALAPTLAALPFIVTTSSATADKRAVENLRSAGQQTGTLLARALHVPWREVDGLAAAAREEDLSSVFRIRLDTAKKLDDRLSWLGVAGPNGRVVAAADGTLEGQDVSERAWFRNGLDGPFAGDVREAVLLQRLLSPAGEAGEPLRILDFSKPVRRAADGALIGVIGVHIHWDLVRDLIREAVRPERADVLLVSRDGTVIVGPVGLEGTRIQSLRGVLAAGQGVIATAEEEWPDGGRHLSVTMPVPGYRNMPGFGWSLILRQPSAVAHAPAREAATQLLPPLLAVSLLLLFVGLLLARALARPLSGLVATAEAMAMGRLDEPVPERRDHREAAMLSAALARLQSALTRAPSTAAPAPQPVSWHGVERLPIAVGGAHS</sequence>
<dbReference type="Gene3D" id="6.10.340.10">
    <property type="match status" value="1"/>
</dbReference>
<name>A0A6J4JRA8_9PROT</name>
<dbReference type="PROSITE" id="PS50885">
    <property type="entry name" value="HAMP"/>
    <property type="match status" value="1"/>
</dbReference>
<gene>
    <name evidence="2" type="ORF">AVDCRST_MAG08-4133</name>
</gene>
<organism evidence="2">
    <name type="scientific">uncultured Acetobacteraceae bacterium</name>
    <dbReference type="NCBI Taxonomy" id="169975"/>
    <lineage>
        <taxon>Bacteria</taxon>
        <taxon>Pseudomonadati</taxon>
        <taxon>Pseudomonadota</taxon>
        <taxon>Alphaproteobacteria</taxon>
        <taxon>Acetobacterales</taxon>
        <taxon>Acetobacteraceae</taxon>
        <taxon>environmental samples</taxon>
    </lineage>
</organism>
<dbReference type="EMBL" id="CADCTG010000322">
    <property type="protein sequence ID" value="CAA9285081.1"/>
    <property type="molecule type" value="Genomic_DNA"/>
</dbReference>
<evidence type="ECO:0000259" key="1">
    <source>
        <dbReference type="PROSITE" id="PS50885"/>
    </source>
</evidence>
<protein>
    <recommendedName>
        <fullName evidence="1">HAMP domain-containing protein</fullName>
    </recommendedName>
</protein>
<accession>A0A6J4JRA8</accession>
<evidence type="ECO:0000313" key="2">
    <source>
        <dbReference type="EMBL" id="CAA9285081.1"/>
    </source>
</evidence>
<dbReference type="Pfam" id="PF00672">
    <property type="entry name" value="HAMP"/>
    <property type="match status" value="1"/>
</dbReference>
<dbReference type="SUPFAM" id="SSF158472">
    <property type="entry name" value="HAMP domain-like"/>
    <property type="match status" value="1"/>
</dbReference>
<proteinExistence type="predicted"/>
<reference evidence="2" key="1">
    <citation type="submission" date="2020-02" db="EMBL/GenBank/DDBJ databases">
        <authorList>
            <person name="Meier V. D."/>
        </authorList>
    </citation>
    <scope>NUCLEOTIDE SEQUENCE</scope>
    <source>
        <strain evidence="2">AVDCRST_MAG08</strain>
    </source>
</reference>
<dbReference type="AlphaFoldDB" id="A0A6J4JRA8"/>
<dbReference type="GO" id="GO:0016020">
    <property type="term" value="C:membrane"/>
    <property type="evidence" value="ECO:0007669"/>
    <property type="project" value="InterPro"/>
</dbReference>
<dbReference type="GO" id="GO:0007165">
    <property type="term" value="P:signal transduction"/>
    <property type="evidence" value="ECO:0007669"/>
    <property type="project" value="InterPro"/>
</dbReference>